<dbReference type="InterPro" id="IPR006020">
    <property type="entry name" value="PTB/PI_dom"/>
</dbReference>
<dbReference type="Pfam" id="PF00640">
    <property type="entry name" value="PID"/>
    <property type="match status" value="1"/>
</dbReference>
<dbReference type="SUPFAM" id="SSF50729">
    <property type="entry name" value="PH domain-like"/>
    <property type="match status" value="1"/>
</dbReference>
<dbReference type="WBParaSite" id="Gr19_v10_g11805.t1">
    <property type="protein sequence ID" value="Gr19_v10_g11805.t1"/>
    <property type="gene ID" value="Gr19_v10_g11805"/>
</dbReference>
<reference evidence="3" key="1">
    <citation type="submission" date="2022-11" db="UniProtKB">
        <authorList>
            <consortium name="WormBaseParasite"/>
        </authorList>
    </citation>
    <scope>IDENTIFICATION</scope>
</reference>
<protein>
    <submittedName>
        <fullName evidence="3">PID domain-containing protein</fullName>
    </submittedName>
</protein>
<sequence>MVLRRFSAHYLGSTELSNAEGTEDCRRAMQSAKLRVEHVDLTRIVLEVSLSGLNIRDLNETVLHCHPIGNIQAVCQDDVDKNWFAFILKEGGRRFCRVFCVITGANEIKERLENATNFTYNMTPK</sequence>
<dbReference type="PANTHER" id="PTHR11232">
    <property type="entry name" value="PHOSPHOTYROSINE INTERACTION DOMAIN-CONTAINING FAMILY MEMBER"/>
    <property type="match status" value="1"/>
</dbReference>
<name>A0A914GZD5_GLORO</name>
<dbReference type="Proteomes" id="UP000887572">
    <property type="component" value="Unplaced"/>
</dbReference>
<organism evidence="2 3">
    <name type="scientific">Globodera rostochiensis</name>
    <name type="common">Golden nematode worm</name>
    <name type="synonym">Heterodera rostochiensis</name>
    <dbReference type="NCBI Taxonomy" id="31243"/>
    <lineage>
        <taxon>Eukaryota</taxon>
        <taxon>Metazoa</taxon>
        <taxon>Ecdysozoa</taxon>
        <taxon>Nematoda</taxon>
        <taxon>Chromadorea</taxon>
        <taxon>Rhabditida</taxon>
        <taxon>Tylenchina</taxon>
        <taxon>Tylenchomorpha</taxon>
        <taxon>Tylenchoidea</taxon>
        <taxon>Heteroderidae</taxon>
        <taxon>Heteroderinae</taxon>
        <taxon>Globodera</taxon>
    </lineage>
</organism>
<dbReference type="InterPro" id="IPR051133">
    <property type="entry name" value="Adapter_Engulfment-Domain"/>
</dbReference>
<dbReference type="AlphaFoldDB" id="A0A914GZD5"/>
<accession>A0A914GZD5</accession>
<proteinExistence type="predicted"/>
<dbReference type="PANTHER" id="PTHR11232:SF77">
    <property type="entry name" value="GULP PTB DOMAIN CONTAINING ENGULFMENT ADAPTOR 1"/>
    <property type="match status" value="1"/>
</dbReference>
<dbReference type="InterPro" id="IPR011993">
    <property type="entry name" value="PH-like_dom_sf"/>
</dbReference>
<keyword evidence="2" id="KW-1185">Reference proteome</keyword>
<evidence type="ECO:0000259" key="1">
    <source>
        <dbReference type="PROSITE" id="PS01179"/>
    </source>
</evidence>
<dbReference type="Gene3D" id="2.30.29.30">
    <property type="entry name" value="Pleckstrin-homology domain (PH domain)/Phosphotyrosine-binding domain (PTB)"/>
    <property type="match status" value="1"/>
</dbReference>
<feature type="domain" description="PID" evidence="1">
    <location>
        <begin position="6"/>
        <end position="121"/>
    </location>
</feature>
<dbReference type="PROSITE" id="PS01179">
    <property type="entry name" value="PID"/>
    <property type="match status" value="1"/>
</dbReference>
<evidence type="ECO:0000313" key="2">
    <source>
        <dbReference type="Proteomes" id="UP000887572"/>
    </source>
</evidence>
<evidence type="ECO:0000313" key="3">
    <source>
        <dbReference type="WBParaSite" id="Gr19_v10_g11805.t1"/>
    </source>
</evidence>